<feature type="region of interest" description="Disordered" evidence="1">
    <location>
        <begin position="1"/>
        <end position="34"/>
    </location>
</feature>
<dbReference type="Proteomes" id="UP000515908">
    <property type="component" value="Chromosome 06"/>
</dbReference>
<feature type="compositionally biased region" description="Basic and acidic residues" evidence="1">
    <location>
        <begin position="1"/>
        <end position="18"/>
    </location>
</feature>
<dbReference type="AlphaFoldDB" id="A0A7G2CBB0"/>
<name>A0A7G2CBB0_9TRYP</name>
<feature type="compositionally biased region" description="Low complexity" evidence="1">
    <location>
        <begin position="22"/>
        <end position="34"/>
    </location>
</feature>
<dbReference type="VEuPathDB" id="TriTrypDB:ADEAN_000382300"/>
<feature type="region of interest" description="Disordered" evidence="1">
    <location>
        <begin position="257"/>
        <end position="276"/>
    </location>
</feature>
<feature type="compositionally biased region" description="Polar residues" evidence="1">
    <location>
        <begin position="257"/>
        <end position="266"/>
    </location>
</feature>
<gene>
    <name evidence="2" type="ORF">ADEAN_000382300</name>
</gene>
<organism evidence="2 3">
    <name type="scientific">Angomonas deanei</name>
    <dbReference type="NCBI Taxonomy" id="59799"/>
    <lineage>
        <taxon>Eukaryota</taxon>
        <taxon>Discoba</taxon>
        <taxon>Euglenozoa</taxon>
        <taxon>Kinetoplastea</taxon>
        <taxon>Metakinetoplastina</taxon>
        <taxon>Trypanosomatida</taxon>
        <taxon>Trypanosomatidae</taxon>
        <taxon>Strigomonadinae</taxon>
        <taxon>Angomonas</taxon>
    </lineage>
</organism>
<evidence type="ECO:0000256" key="1">
    <source>
        <dbReference type="SAM" id="MobiDB-lite"/>
    </source>
</evidence>
<sequence length="401" mass="45736">MSTTAEKDQSHVDPDEKQFYNGSTSSSTVGSPTSTTVPPLFQLLQVEICEYQRWFPIIGWATSRLLNDPPNFTLVRPRDAYHYGSPVSDAVKTFHQAVEEALTDQKRNSTDGDAVRPLNKSTLPEGYEWSGFWTVRMKHPRGVDRDGWRYAKNFEEPVRFKKTPTPTCTARYRVWTRQVSLSGGPAVKGERDSDEVEELQHAEDLEHYSYLLQRQKEMAFASALKEKQRDYVNAGNEWTAEMEVEFEKKLREFSKSATTRENSVDNNPFGPTDDIVHFSPTAEVISTRDDIRAEQSGAVAASMWAAEHGDQDEDEKESLHYSAQRAEEEKLRYSFTKPQDMSDFIEQADHPTAVDGLQTESTVNRFVSTERYDDVEEEAVSPADNASNKDDFDSIFKKFCE</sequence>
<proteinExistence type="predicted"/>
<protein>
    <submittedName>
        <fullName evidence="2">Uncharacterized protein</fullName>
    </submittedName>
</protein>
<reference evidence="2 3" key="1">
    <citation type="submission" date="2020-08" db="EMBL/GenBank/DDBJ databases">
        <authorList>
            <person name="Newling K."/>
            <person name="Davey J."/>
            <person name="Forrester S."/>
        </authorList>
    </citation>
    <scope>NUCLEOTIDE SEQUENCE [LARGE SCALE GENOMIC DNA]</scope>
    <source>
        <strain evidence="3">Crithidia deanei Carvalho (ATCC PRA-265)</strain>
    </source>
</reference>
<evidence type="ECO:0000313" key="2">
    <source>
        <dbReference type="EMBL" id="CAD2216361.1"/>
    </source>
</evidence>
<dbReference type="EMBL" id="LR877150">
    <property type="protein sequence ID" value="CAD2216361.1"/>
    <property type="molecule type" value="Genomic_DNA"/>
</dbReference>
<keyword evidence="3" id="KW-1185">Reference proteome</keyword>
<evidence type="ECO:0000313" key="3">
    <source>
        <dbReference type="Proteomes" id="UP000515908"/>
    </source>
</evidence>
<accession>A0A7G2CBB0</accession>